<reference evidence="1 2" key="1">
    <citation type="journal article" date="2008" name="Virus Genes">
        <title>Sequence comparison of the right end of fowl adenovirus genomes.</title>
        <authorList>
            <person name="Corredor J.C."/>
            <person name="Garceac A."/>
            <person name="Krell P.J."/>
            <person name="Nagy E."/>
        </authorList>
    </citation>
    <scope>NUCLEOTIDE SEQUENCE [LARGE SCALE GENOMIC DNA]</scope>
    <source>
        <strain evidence="1">Ontario</strain>
    </source>
</reference>
<proteinExistence type="predicted"/>
<sequence length="107" mass="12462">MTFAHGKLLQPEHVLQRTAFGTVLLNKFSPYELQSAMNISENLRPLTPFRNCRSEHKVHCHLKFKPFIHTRTRKYIPLYCQPLLMLCNIHPSGTLARIPRYAKGIHP</sequence>
<protein>
    <submittedName>
        <fullName evidence="1">ORF44</fullName>
    </submittedName>
</protein>
<evidence type="ECO:0000313" key="2">
    <source>
        <dbReference type="Proteomes" id="UP000320723"/>
    </source>
</evidence>
<accession>A0A7G3VX93</accession>
<dbReference type="EMBL" id="EF458161">
    <property type="protein sequence ID" value="ABR53675.1"/>
    <property type="molecule type" value="Genomic_DNA"/>
</dbReference>
<dbReference type="Proteomes" id="UP000320723">
    <property type="component" value="Segment"/>
</dbReference>
<organism evidence="1 2">
    <name type="scientific">Fowl aviadenovirus 4</name>
    <name type="common">FAdV-4</name>
    <dbReference type="NCBI Taxonomy" id="130663"/>
    <lineage>
        <taxon>Viruses</taxon>
        <taxon>Varidnaviria</taxon>
        <taxon>Bamfordvirae</taxon>
        <taxon>Preplasmiviricota</taxon>
        <taxon>Polisuviricotina</taxon>
        <taxon>Pharingeaviricetes</taxon>
        <taxon>Rowavirales</taxon>
        <taxon>Adenoviridae</taxon>
        <taxon>Aviadenovirus</taxon>
        <taxon>Aviadenovirus hydropericardii</taxon>
        <taxon>Fowl aviadenovirus C</taxon>
    </lineage>
</organism>
<evidence type="ECO:0000313" key="1">
    <source>
        <dbReference type="EMBL" id="ABR53675.1"/>
    </source>
</evidence>
<name>A0A7G3VX93_FADV4</name>